<dbReference type="InterPro" id="IPR043502">
    <property type="entry name" value="DNA/RNA_pol_sf"/>
</dbReference>
<feature type="domain" description="DNA-directed DNA polymerase family A palm" evidence="4">
    <location>
        <begin position="304"/>
        <end position="522"/>
    </location>
</feature>
<keyword evidence="2" id="KW-0235">DNA replication</keyword>
<dbReference type="Gene3D" id="3.30.70.370">
    <property type="match status" value="1"/>
</dbReference>
<dbReference type="Gene3D" id="1.10.150.20">
    <property type="entry name" value="5' to 3' exonuclease, C-terminal subdomain"/>
    <property type="match status" value="1"/>
</dbReference>
<dbReference type="SUPFAM" id="SSF56672">
    <property type="entry name" value="DNA/RNA polymerases"/>
    <property type="match status" value="1"/>
</dbReference>
<dbReference type="NCBIfam" id="NF011538">
    <property type="entry name" value="PRK14975.1-1"/>
    <property type="match status" value="1"/>
</dbReference>
<name>A0A2M8WR68_9MICO</name>
<evidence type="ECO:0000313" key="5">
    <source>
        <dbReference type="EMBL" id="PJI93432.1"/>
    </source>
</evidence>
<dbReference type="EMBL" id="PGTZ01000008">
    <property type="protein sequence ID" value="PJI93432.1"/>
    <property type="molecule type" value="Genomic_DNA"/>
</dbReference>
<reference evidence="5 6" key="1">
    <citation type="submission" date="2017-11" db="EMBL/GenBank/DDBJ databases">
        <title>Genomic Encyclopedia of Archaeal and Bacterial Type Strains, Phase II (KMG-II): From Individual Species to Whole Genera.</title>
        <authorList>
            <person name="Goeker M."/>
        </authorList>
    </citation>
    <scope>NUCLEOTIDE SEQUENCE [LARGE SCALE GENOMIC DNA]</scope>
    <source>
        <strain evidence="5 6">DSM 22413</strain>
    </source>
</reference>
<accession>A0A2M8WR68</accession>
<dbReference type="InterPro" id="IPR001098">
    <property type="entry name" value="DNA-dir_DNA_pol_A_palm_dom"/>
</dbReference>
<dbReference type="OrthoDB" id="4414061at2"/>
<dbReference type="EC" id="2.7.7.7" evidence="1"/>
<dbReference type="InterPro" id="IPR002298">
    <property type="entry name" value="DNA_polymerase_A"/>
</dbReference>
<keyword evidence="6" id="KW-1185">Reference proteome</keyword>
<evidence type="ECO:0000313" key="6">
    <source>
        <dbReference type="Proteomes" id="UP000231586"/>
    </source>
</evidence>
<organism evidence="5 6">
    <name type="scientific">Luteimicrobium subarcticum</name>
    <dbReference type="NCBI Taxonomy" id="620910"/>
    <lineage>
        <taxon>Bacteria</taxon>
        <taxon>Bacillati</taxon>
        <taxon>Actinomycetota</taxon>
        <taxon>Actinomycetes</taxon>
        <taxon>Micrococcales</taxon>
        <taxon>Luteimicrobium</taxon>
    </lineage>
</organism>
<dbReference type="SMART" id="SM00482">
    <property type="entry name" value="POLAc"/>
    <property type="match status" value="1"/>
</dbReference>
<dbReference type="AlphaFoldDB" id="A0A2M8WR68"/>
<dbReference type="CDD" id="cd06444">
    <property type="entry name" value="DNA_pol_A"/>
    <property type="match status" value="1"/>
</dbReference>
<comment type="caution">
    <text evidence="5">The sequence shown here is derived from an EMBL/GenBank/DDBJ whole genome shotgun (WGS) entry which is preliminary data.</text>
</comment>
<evidence type="ECO:0000259" key="4">
    <source>
        <dbReference type="SMART" id="SM00482"/>
    </source>
</evidence>
<dbReference type="PANTHER" id="PTHR10133">
    <property type="entry name" value="DNA POLYMERASE I"/>
    <property type="match status" value="1"/>
</dbReference>
<comment type="catalytic activity">
    <reaction evidence="3">
        <text>DNA(n) + a 2'-deoxyribonucleoside 5'-triphosphate = DNA(n+1) + diphosphate</text>
        <dbReference type="Rhea" id="RHEA:22508"/>
        <dbReference type="Rhea" id="RHEA-COMP:17339"/>
        <dbReference type="Rhea" id="RHEA-COMP:17340"/>
        <dbReference type="ChEBI" id="CHEBI:33019"/>
        <dbReference type="ChEBI" id="CHEBI:61560"/>
        <dbReference type="ChEBI" id="CHEBI:173112"/>
        <dbReference type="EC" id="2.7.7.7"/>
    </reaction>
</comment>
<proteinExistence type="predicted"/>
<sequence>MHVVVAEPAVSPDGADAAAVVGLTGDPAATEPPRWTWADTNLWYPGLLAAGARVARAHDLRLAHRVLRTSAWTTGTALATRGAGPWDALPTLPVTGRDTGPSDQHALFEIGPDGTAGADDRSPDAPACRAALRDQLAAVAASTRPGRLRLLLAAEAAGALAAVEMHHVGVPWDAVVHDAVLTESLGARPPAGTAPPRMAALADDVRTALDAPNLHLDSMPDVLRALRRTGLPVTSTRSWELREVDHPAIDPLLAYKKLSRLHSANGWSWLEQWVHGHRFRPEYVVSGVVTGRWGSSGGGALQLPRRLRTAVRADPGWVLVVADAAQLEPRVLAGLARDERMAAAGHGQDLYQGMVDAHVVDSRAHGKVGMLGAMYGGTTGASAAVLPRLAKAFPASLALVEAAARTGEVGGVVTTHLGRTSPRPGAAWHDTQALAQTEDAGVDDESRARAQTRAWGRFTRNFVVQGTAAEWALCWIAGVRRDLWALGEQPGPASRAPEPFARRPHLAYFLHDELVVHCPAALADDVARLVQDAAAGAGQLLFPGFPVDFPLSVGAATSYADAKDA</sequence>
<dbReference type="PANTHER" id="PTHR10133:SF27">
    <property type="entry name" value="DNA POLYMERASE NU"/>
    <property type="match status" value="1"/>
</dbReference>
<dbReference type="GO" id="GO:0006261">
    <property type="term" value="P:DNA-templated DNA replication"/>
    <property type="evidence" value="ECO:0007669"/>
    <property type="project" value="InterPro"/>
</dbReference>
<dbReference type="GO" id="GO:0003887">
    <property type="term" value="F:DNA-directed DNA polymerase activity"/>
    <property type="evidence" value="ECO:0007669"/>
    <property type="project" value="UniProtKB-EC"/>
</dbReference>
<evidence type="ECO:0000256" key="2">
    <source>
        <dbReference type="ARBA" id="ARBA00022705"/>
    </source>
</evidence>
<protein>
    <recommendedName>
        <fullName evidence="1">DNA-directed DNA polymerase</fullName>
        <ecNumber evidence="1">2.7.7.7</ecNumber>
    </recommendedName>
</protein>
<dbReference type="Pfam" id="PF00476">
    <property type="entry name" value="DNA_pol_A"/>
    <property type="match status" value="1"/>
</dbReference>
<dbReference type="GO" id="GO:0003677">
    <property type="term" value="F:DNA binding"/>
    <property type="evidence" value="ECO:0007669"/>
    <property type="project" value="InterPro"/>
</dbReference>
<dbReference type="Proteomes" id="UP000231586">
    <property type="component" value="Unassembled WGS sequence"/>
</dbReference>
<dbReference type="RefSeq" id="WP_100350123.1">
    <property type="nucleotide sequence ID" value="NZ_PGTZ01000008.1"/>
</dbReference>
<evidence type="ECO:0000256" key="1">
    <source>
        <dbReference type="ARBA" id="ARBA00012417"/>
    </source>
</evidence>
<gene>
    <name evidence="5" type="ORF">CLV34_2005</name>
</gene>
<dbReference type="GO" id="GO:0006302">
    <property type="term" value="P:double-strand break repair"/>
    <property type="evidence" value="ECO:0007669"/>
    <property type="project" value="TreeGrafter"/>
</dbReference>
<evidence type="ECO:0000256" key="3">
    <source>
        <dbReference type="ARBA" id="ARBA00049244"/>
    </source>
</evidence>